<dbReference type="EMBL" id="QKKF02027038">
    <property type="protein sequence ID" value="RZF36110.1"/>
    <property type="molecule type" value="Genomic_DNA"/>
</dbReference>
<evidence type="ECO:0000256" key="1">
    <source>
        <dbReference type="PROSITE-ProRule" id="PRU00042"/>
    </source>
</evidence>
<evidence type="ECO:0000313" key="5">
    <source>
        <dbReference type="Proteomes" id="UP000291343"/>
    </source>
</evidence>
<dbReference type="AlphaFoldDB" id="A0A482WSY6"/>
<proteinExistence type="predicted"/>
<feature type="domain" description="C2H2-type" evidence="3">
    <location>
        <begin position="427"/>
        <end position="455"/>
    </location>
</feature>
<dbReference type="SMART" id="SM00355">
    <property type="entry name" value="ZnF_C2H2"/>
    <property type="match status" value="5"/>
</dbReference>
<dbReference type="PROSITE" id="PS00028">
    <property type="entry name" value="ZINC_FINGER_C2H2_1"/>
    <property type="match status" value="2"/>
</dbReference>
<dbReference type="InterPro" id="IPR013087">
    <property type="entry name" value="Znf_C2H2_type"/>
</dbReference>
<sequence length="494" mass="56289">MDKLNDSADIFANSSTDTVTENMDFSSFIRQGGDMVKINNNCALKFHNHDYANMNLSLGALSPLAASSPCFSTNSANISFVTNQFVSEACNASLQLYCPFCLDEFKLEFLLKEHIKATHPHELKNVVRLKSGEVEFNACPFCHAKYYTRDLLPKHIVRKHQESALAMFPETNPDKFAYCPFCSHKVLLRHSKMLILHIEKKHLTEFQHAVKTKCASVMMNSNDLKTLDYDRRNEGGCSTLSKKMKALTTNVSPDTVESARKSILKKTTSYPEGLNENEESKTMNNNQLSTFSLNNSSTMLRRSARRRLRFELPESSSSGSSFNKENSSMFNTSKRENFSPKKEKKLRWKNLFRFDGKKKNKKEAKESKKKPEKSKDLKAKKQSKFVTYSSESSSPKKGNKKVQTTPVYSTISWNAPGAAIETATSQFKCGLCYETFNKNAQLLEHIRKSHKGLKLVPQYLCGHCDAKFYRNTFLVRHCWYHHTPHCLKTGTTDT</sequence>
<feature type="region of interest" description="Disordered" evidence="2">
    <location>
        <begin position="357"/>
        <end position="404"/>
    </location>
</feature>
<dbReference type="GO" id="GO:0008270">
    <property type="term" value="F:zinc ion binding"/>
    <property type="evidence" value="ECO:0007669"/>
    <property type="project" value="UniProtKB-KW"/>
</dbReference>
<feature type="compositionally biased region" description="Polar residues" evidence="2">
    <location>
        <begin position="385"/>
        <end position="404"/>
    </location>
</feature>
<evidence type="ECO:0000256" key="2">
    <source>
        <dbReference type="SAM" id="MobiDB-lite"/>
    </source>
</evidence>
<dbReference type="SUPFAM" id="SSF57667">
    <property type="entry name" value="beta-beta-alpha zinc fingers"/>
    <property type="match status" value="1"/>
</dbReference>
<gene>
    <name evidence="4" type="ORF">LSTR_LSTR013153</name>
</gene>
<keyword evidence="1" id="KW-0479">Metal-binding</keyword>
<name>A0A482WSY6_LAOST</name>
<accession>A0A482WSY6</accession>
<evidence type="ECO:0000313" key="4">
    <source>
        <dbReference type="EMBL" id="RZF36110.1"/>
    </source>
</evidence>
<dbReference type="PROSITE" id="PS50157">
    <property type="entry name" value="ZINC_FINGER_C2H2_2"/>
    <property type="match status" value="1"/>
</dbReference>
<dbReference type="Proteomes" id="UP000291343">
    <property type="component" value="Unassembled WGS sequence"/>
</dbReference>
<dbReference type="Gene3D" id="3.30.160.60">
    <property type="entry name" value="Classic Zinc Finger"/>
    <property type="match status" value="2"/>
</dbReference>
<dbReference type="OrthoDB" id="6368764at2759"/>
<dbReference type="InParanoid" id="A0A482WSY6"/>
<keyword evidence="5" id="KW-1185">Reference proteome</keyword>
<organism evidence="4 5">
    <name type="scientific">Laodelphax striatellus</name>
    <name type="common">Small brown planthopper</name>
    <name type="synonym">Delphax striatella</name>
    <dbReference type="NCBI Taxonomy" id="195883"/>
    <lineage>
        <taxon>Eukaryota</taxon>
        <taxon>Metazoa</taxon>
        <taxon>Ecdysozoa</taxon>
        <taxon>Arthropoda</taxon>
        <taxon>Hexapoda</taxon>
        <taxon>Insecta</taxon>
        <taxon>Pterygota</taxon>
        <taxon>Neoptera</taxon>
        <taxon>Paraneoptera</taxon>
        <taxon>Hemiptera</taxon>
        <taxon>Auchenorrhyncha</taxon>
        <taxon>Fulgoroidea</taxon>
        <taxon>Delphacidae</taxon>
        <taxon>Criomorphinae</taxon>
        <taxon>Laodelphax</taxon>
    </lineage>
</organism>
<feature type="compositionally biased region" description="Low complexity" evidence="2">
    <location>
        <begin position="314"/>
        <end position="328"/>
    </location>
</feature>
<dbReference type="InterPro" id="IPR036236">
    <property type="entry name" value="Znf_C2H2_sf"/>
</dbReference>
<evidence type="ECO:0000259" key="3">
    <source>
        <dbReference type="PROSITE" id="PS50157"/>
    </source>
</evidence>
<reference evidence="4 5" key="1">
    <citation type="journal article" date="2017" name="Gigascience">
        <title>Genome sequence of the small brown planthopper, Laodelphax striatellus.</title>
        <authorList>
            <person name="Zhu J."/>
            <person name="Jiang F."/>
            <person name="Wang X."/>
            <person name="Yang P."/>
            <person name="Bao Y."/>
            <person name="Zhao W."/>
            <person name="Wang W."/>
            <person name="Lu H."/>
            <person name="Wang Q."/>
            <person name="Cui N."/>
            <person name="Li J."/>
            <person name="Chen X."/>
            <person name="Luo L."/>
            <person name="Yu J."/>
            <person name="Kang L."/>
            <person name="Cui F."/>
        </authorList>
    </citation>
    <scope>NUCLEOTIDE SEQUENCE [LARGE SCALE GENOMIC DNA]</scope>
    <source>
        <strain evidence="4">Lst14</strain>
    </source>
</reference>
<comment type="caution">
    <text evidence="4">The sequence shown here is derived from an EMBL/GenBank/DDBJ whole genome shotgun (WGS) entry which is preliminary data.</text>
</comment>
<feature type="region of interest" description="Disordered" evidence="2">
    <location>
        <begin position="267"/>
        <end position="300"/>
    </location>
</feature>
<feature type="compositionally biased region" description="Basic residues" evidence="2">
    <location>
        <begin position="358"/>
        <end position="372"/>
    </location>
</feature>
<feature type="region of interest" description="Disordered" evidence="2">
    <location>
        <begin position="312"/>
        <end position="343"/>
    </location>
</feature>
<keyword evidence="1" id="KW-0862">Zinc</keyword>
<protein>
    <recommendedName>
        <fullName evidence="3">C2H2-type domain-containing protein</fullName>
    </recommendedName>
</protein>
<keyword evidence="1" id="KW-0863">Zinc-finger</keyword>
<feature type="compositionally biased region" description="Polar residues" evidence="2">
    <location>
        <begin position="282"/>
        <end position="299"/>
    </location>
</feature>